<evidence type="ECO:0000313" key="2">
    <source>
        <dbReference type="Proteomes" id="UP001204015"/>
    </source>
</evidence>
<reference evidence="1 2" key="1">
    <citation type="submission" date="2022-06" db="EMBL/GenBank/DDBJ databases">
        <title>A taxonomic note on the genus Prevotella: Description of four novel genera and emended description of the genera Hallella and Xylanibacter.</title>
        <authorList>
            <person name="Hitch T.C.A."/>
        </authorList>
    </citation>
    <scope>NUCLEOTIDE SEQUENCE [LARGE SCALE GENOMIC DNA]</scope>
    <source>
        <strain evidence="1 2">DSM 100619</strain>
    </source>
</reference>
<name>A0ABT1BYL8_9BACT</name>
<comment type="caution">
    <text evidence="1">The sequence shown here is derived from an EMBL/GenBank/DDBJ whole genome shotgun (WGS) entry which is preliminary data.</text>
</comment>
<dbReference type="Proteomes" id="UP001204015">
    <property type="component" value="Unassembled WGS sequence"/>
</dbReference>
<protein>
    <submittedName>
        <fullName evidence="1">RloB family protein</fullName>
    </submittedName>
</protein>
<evidence type="ECO:0000313" key="1">
    <source>
        <dbReference type="EMBL" id="MCO6026181.1"/>
    </source>
</evidence>
<proteinExistence type="predicted"/>
<dbReference type="InterPro" id="IPR025591">
    <property type="entry name" value="RloB"/>
</dbReference>
<gene>
    <name evidence="1" type="ORF">NG821_10070</name>
</gene>
<accession>A0ABT1BYL8</accession>
<organism evidence="1 2">
    <name type="scientific">Segatella cerevisiae</name>
    <dbReference type="NCBI Taxonomy" id="2053716"/>
    <lineage>
        <taxon>Bacteria</taxon>
        <taxon>Pseudomonadati</taxon>
        <taxon>Bacteroidota</taxon>
        <taxon>Bacteroidia</taxon>
        <taxon>Bacteroidales</taxon>
        <taxon>Prevotellaceae</taxon>
        <taxon>Segatella</taxon>
    </lineage>
</organism>
<sequence>MAHQRQTTIVIGEGPTEFYYLNSLKDDFRILQHIKPDSPKNTSLRELEHTIENSIQMGYNKIYCLIDMDTKKKDAKSRCAYIRLKKKYHGIHILKPKRGIDYEVRFFETDRCTELFFLYYFKYTTQEFSSSDDIGAMMDKKCKYEKTIKFFRSHPLHQYFEKQGGSFRKAIENSNSSLRGKYKGERDYTYSEMGEMFELLGIN</sequence>
<dbReference type="Pfam" id="PF13707">
    <property type="entry name" value="RloB"/>
    <property type="match status" value="1"/>
</dbReference>
<dbReference type="RefSeq" id="WP_252761534.1">
    <property type="nucleotide sequence ID" value="NZ_JAMXLY010000041.1"/>
</dbReference>
<dbReference type="EMBL" id="JAMXLY010000041">
    <property type="protein sequence ID" value="MCO6026181.1"/>
    <property type="molecule type" value="Genomic_DNA"/>
</dbReference>
<keyword evidence="2" id="KW-1185">Reference proteome</keyword>